<protein>
    <submittedName>
        <fullName evidence="1">Uncharacterized protein</fullName>
    </submittedName>
</protein>
<accession>A0A510DV25</accession>
<gene>
    <name evidence="1" type="ORF">IC006_1387</name>
    <name evidence="2" type="ORF">IC007_1362</name>
</gene>
<dbReference type="STRING" id="1294262.GCA_001316085_01371"/>
<keyword evidence="3" id="KW-1185">Reference proteome</keyword>
<dbReference type="GeneID" id="41717705"/>
<proteinExistence type="predicted"/>
<reference evidence="1 3" key="2">
    <citation type="journal article" date="2020" name="Int. J. Syst. Evol. Microbiol.">
        <title>Sulfuracidifex tepidarius gen. nov., sp. nov. and transfer of Sulfolobus metallicus Huber and Stetter 1992 to the genus Sulfuracidifex as Sulfuracidifex metallicus comb. nov.</title>
        <authorList>
            <person name="Itoh T."/>
            <person name="Miura T."/>
            <person name="Sakai H.D."/>
            <person name="Kato S."/>
            <person name="Ohkuma M."/>
            <person name="Takashina T."/>
        </authorList>
    </citation>
    <scope>NUCLEOTIDE SEQUENCE [LARGE SCALE GENOMIC DNA]</scope>
    <source>
        <strain evidence="1 3">IC-006</strain>
        <strain evidence="2">IC-007</strain>
    </source>
</reference>
<dbReference type="AlphaFoldDB" id="A0A510DV25"/>
<dbReference type="Proteomes" id="UP000325030">
    <property type="component" value="Chromosome"/>
</dbReference>
<dbReference type="RefSeq" id="WP_054845710.1">
    <property type="nucleotide sequence ID" value="NZ_AP018929.1"/>
</dbReference>
<dbReference type="EMBL" id="AP018929">
    <property type="protein sequence ID" value="BBG24086.1"/>
    <property type="molecule type" value="Genomic_DNA"/>
</dbReference>
<evidence type="ECO:0000313" key="4">
    <source>
        <dbReference type="Proteomes" id="UP000325030"/>
    </source>
</evidence>
<dbReference type="Proteomes" id="UP000322983">
    <property type="component" value="Chromosome"/>
</dbReference>
<accession>A0A510E2U2</accession>
<reference evidence="4" key="1">
    <citation type="submission" date="2018-09" db="EMBL/GenBank/DDBJ databases">
        <title>Complete Genome Sequencing of Sulfolobus sp. JCM 16834.</title>
        <authorList>
            <person name="Kato S."/>
            <person name="Itoh T."/>
            <person name="Ohkuma M."/>
        </authorList>
    </citation>
    <scope>NUCLEOTIDE SEQUENCE [LARGE SCALE GENOMIC DNA]</scope>
    <source>
        <strain evidence="4">IC-007</strain>
    </source>
</reference>
<sequence length="84" mass="9547">MSSSYTTQKFFAIGKIDTLDVPEEVTLTGDHRHISGAVDEAIDRLKEFLRREGMKGKFTARIEVFVKDEENSNLVESIKTRISI</sequence>
<dbReference type="KEGG" id="step:IC006_1387"/>
<dbReference type="OrthoDB" id="33048at2157"/>
<evidence type="ECO:0000313" key="3">
    <source>
        <dbReference type="Proteomes" id="UP000322983"/>
    </source>
</evidence>
<dbReference type="EMBL" id="AP018930">
    <property type="protein sequence ID" value="BBG26841.1"/>
    <property type="molecule type" value="Genomic_DNA"/>
</dbReference>
<organism evidence="1 3">
    <name type="scientific">Sulfuracidifex tepidarius</name>
    <dbReference type="NCBI Taxonomy" id="1294262"/>
    <lineage>
        <taxon>Archaea</taxon>
        <taxon>Thermoproteota</taxon>
        <taxon>Thermoprotei</taxon>
        <taxon>Sulfolobales</taxon>
        <taxon>Sulfolobaceae</taxon>
        <taxon>Sulfuracidifex</taxon>
    </lineage>
</organism>
<name>A0A510DV25_9CREN</name>
<evidence type="ECO:0000313" key="1">
    <source>
        <dbReference type="EMBL" id="BBG24086.1"/>
    </source>
</evidence>
<evidence type="ECO:0000313" key="2">
    <source>
        <dbReference type="EMBL" id="BBG26841.1"/>
    </source>
</evidence>